<dbReference type="OrthoDB" id="56811at2759"/>
<gene>
    <name evidence="3" type="ORF">PHATRDRAFT_44659</name>
</gene>
<dbReference type="EMBL" id="CM000607">
    <property type="protein sequence ID" value="EEC50322.1"/>
    <property type="molecule type" value="Genomic_DNA"/>
</dbReference>
<feature type="compositionally biased region" description="Low complexity" evidence="1">
    <location>
        <begin position="371"/>
        <end position="381"/>
    </location>
</feature>
<dbReference type="GeneID" id="7198135"/>
<sequence>MFLRVPMRLSSSLLLLSLLGPLRVAGFSAGAGGCSSNGNGSIPLSGNPHATNPIVTGGLDDNGLEVVLGPSTLDEGTVLQSGVPFNVLLGVEYSLYLRQRGPAAEGFRGFLFRLESGGLVDTTSALEPLPEDASRAQVATNTCVNTEGVGGVTHQFLPEPITQVGTLLFLEEQDIGMVLDVTAVIWNRGDVNGEPLSEYYWSSFTLDAVELSIADDLTESPTQGTDGTASPVPTSPPADSGSASPSAVATTDASSAPSAATSEAPSALVTTTAPVATGKPTALADTPSSTPTNILTTLAPTTLVSTLAFPSSAPVDATTDSDMPSDVPSDMPSLVPSAVPTVTPASTTSGPTAAPLPGLTNTFAPTAALNTSPDTTPPTTSAAGRMWTAGTALAGTALVAALVGGL</sequence>
<evidence type="ECO:0000256" key="1">
    <source>
        <dbReference type="SAM" id="MobiDB-lite"/>
    </source>
</evidence>
<feature type="signal peptide" evidence="2">
    <location>
        <begin position="1"/>
        <end position="26"/>
    </location>
</feature>
<dbReference type="STRING" id="556484.B7FUU4"/>
<feature type="chain" id="PRO_5002855474" evidence="2">
    <location>
        <begin position="27"/>
        <end position="406"/>
    </location>
</feature>
<dbReference type="Proteomes" id="UP000000759">
    <property type="component" value="Chromosome 4"/>
</dbReference>
<dbReference type="KEGG" id="pti:PHATRDRAFT_44659"/>
<proteinExistence type="predicted"/>
<dbReference type="HOGENOM" id="CLU_678761_0_0_1"/>
<organism evidence="3 4">
    <name type="scientific">Phaeodactylum tricornutum (strain CCAP 1055/1)</name>
    <dbReference type="NCBI Taxonomy" id="556484"/>
    <lineage>
        <taxon>Eukaryota</taxon>
        <taxon>Sar</taxon>
        <taxon>Stramenopiles</taxon>
        <taxon>Ochrophyta</taxon>
        <taxon>Bacillariophyta</taxon>
        <taxon>Bacillariophyceae</taxon>
        <taxon>Bacillariophycidae</taxon>
        <taxon>Naviculales</taxon>
        <taxon>Phaeodactylaceae</taxon>
        <taxon>Phaeodactylum</taxon>
    </lineage>
</organism>
<protein>
    <submittedName>
        <fullName evidence="3">Uncharacterized protein</fullName>
    </submittedName>
</protein>
<dbReference type="AlphaFoldDB" id="B7FUU4"/>
<name>B7FUU4_PHATC</name>
<reference evidence="3 4" key="1">
    <citation type="journal article" date="2008" name="Nature">
        <title>The Phaeodactylum genome reveals the evolutionary history of diatom genomes.</title>
        <authorList>
            <person name="Bowler C."/>
            <person name="Allen A.E."/>
            <person name="Badger J.H."/>
            <person name="Grimwood J."/>
            <person name="Jabbari K."/>
            <person name="Kuo A."/>
            <person name="Maheswari U."/>
            <person name="Martens C."/>
            <person name="Maumus F."/>
            <person name="Otillar R.P."/>
            <person name="Rayko E."/>
            <person name="Salamov A."/>
            <person name="Vandepoele K."/>
            <person name="Beszteri B."/>
            <person name="Gruber A."/>
            <person name="Heijde M."/>
            <person name="Katinka M."/>
            <person name="Mock T."/>
            <person name="Valentin K."/>
            <person name="Verret F."/>
            <person name="Berges J.A."/>
            <person name="Brownlee C."/>
            <person name="Cadoret J.P."/>
            <person name="Chiovitti A."/>
            <person name="Choi C.J."/>
            <person name="Coesel S."/>
            <person name="De Martino A."/>
            <person name="Detter J.C."/>
            <person name="Durkin C."/>
            <person name="Falciatore A."/>
            <person name="Fournet J."/>
            <person name="Haruta M."/>
            <person name="Huysman M.J."/>
            <person name="Jenkins B.D."/>
            <person name="Jiroutova K."/>
            <person name="Jorgensen R.E."/>
            <person name="Joubert Y."/>
            <person name="Kaplan A."/>
            <person name="Kroger N."/>
            <person name="Kroth P.G."/>
            <person name="La Roche J."/>
            <person name="Lindquist E."/>
            <person name="Lommer M."/>
            <person name="Martin-Jezequel V."/>
            <person name="Lopez P.J."/>
            <person name="Lucas S."/>
            <person name="Mangogna M."/>
            <person name="McGinnis K."/>
            <person name="Medlin L.K."/>
            <person name="Montsant A."/>
            <person name="Oudot-Le Secq M.P."/>
            <person name="Napoli C."/>
            <person name="Obornik M."/>
            <person name="Parker M.S."/>
            <person name="Petit J.L."/>
            <person name="Porcel B.M."/>
            <person name="Poulsen N."/>
            <person name="Robison M."/>
            <person name="Rychlewski L."/>
            <person name="Rynearson T.A."/>
            <person name="Schmutz J."/>
            <person name="Shapiro H."/>
            <person name="Siaut M."/>
            <person name="Stanley M."/>
            <person name="Sussman M.R."/>
            <person name="Taylor A.R."/>
            <person name="Vardi A."/>
            <person name="von Dassow P."/>
            <person name="Vyverman W."/>
            <person name="Willis A."/>
            <person name="Wyrwicz L.S."/>
            <person name="Rokhsar D.S."/>
            <person name="Weissenbach J."/>
            <person name="Armbrust E.V."/>
            <person name="Green B.R."/>
            <person name="Van de Peer Y."/>
            <person name="Grigoriev I.V."/>
        </authorList>
    </citation>
    <scope>NUCLEOTIDE SEQUENCE [LARGE SCALE GENOMIC DNA]</scope>
    <source>
        <strain evidence="3 4">CCAP 1055/1</strain>
    </source>
</reference>
<keyword evidence="2" id="KW-0732">Signal</keyword>
<feature type="compositionally biased region" description="Polar residues" evidence="1">
    <location>
        <begin position="359"/>
        <end position="370"/>
    </location>
</feature>
<evidence type="ECO:0000256" key="2">
    <source>
        <dbReference type="SAM" id="SignalP"/>
    </source>
</evidence>
<evidence type="ECO:0000313" key="4">
    <source>
        <dbReference type="Proteomes" id="UP000000759"/>
    </source>
</evidence>
<feature type="compositionally biased region" description="Polar residues" evidence="1">
    <location>
        <begin position="219"/>
        <end position="232"/>
    </location>
</feature>
<dbReference type="PaxDb" id="2850-Phatr44659"/>
<feature type="region of interest" description="Disordered" evidence="1">
    <location>
        <begin position="218"/>
        <end position="273"/>
    </location>
</feature>
<dbReference type="InParanoid" id="B7FUU4"/>
<feature type="compositionally biased region" description="Low complexity" evidence="1">
    <location>
        <begin position="237"/>
        <end position="267"/>
    </location>
</feature>
<dbReference type="PROSITE" id="PS51257">
    <property type="entry name" value="PROKAR_LIPOPROTEIN"/>
    <property type="match status" value="1"/>
</dbReference>
<evidence type="ECO:0000313" key="3">
    <source>
        <dbReference type="EMBL" id="EEC50322.1"/>
    </source>
</evidence>
<reference evidence="4" key="2">
    <citation type="submission" date="2008-08" db="EMBL/GenBank/DDBJ databases">
        <authorList>
            <consortium name="Diatom Consortium"/>
            <person name="Grigoriev I."/>
            <person name="Grimwood J."/>
            <person name="Kuo A."/>
            <person name="Otillar R.P."/>
            <person name="Salamov A."/>
            <person name="Detter J.C."/>
            <person name="Lindquist E."/>
            <person name="Shapiro H."/>
            <person name="Lucas S."/>
            <person name="Glavina del Rio T."/>
            <person name="Pitluck S."/>
            <person name="Rokhsar D."/>
            <person name="Bowler C."/>
        </authorList>
    </citation>
    <scope>GENOME REANNOTATION</scope>
    <source>
        <strain evidence="4">CCAP 1055/1</strain>
    </source>
</reference>
<feature type="compositionally biased region" description="Low complexity" evidence="1">
    <location>
        <begin position="340"/>
        <end position="358"/>
    </location>
</feature>
<feature type="region of interest" description="Disordered" evidence="1">
    <location>
        <begin position="340"/>
        <end position="382"/>
    </location>
</feature>
<accession>B7FUU4</accession>
<dbReference type="RefSeq" id="XP_002178657.1">
    <property type="nucleotide sequence ID" value="XM_002178621.1"/>
</dbReference>
<keyword evidence="4" id="KW-1185">Reference proteome</keyword>